<dbReference type="GO" id="GO:0005829">
    <property type="term" value="C:cytosol"/>
    <property type="evidence" value="ECO:0007669"/>
    <property type="project" value="TreeGrafter"/>
</dbReference>
<evidence type="ECO:0000256" key="1">
    <source>
        <dbReference type="SAM" id="MobiDB-lite"/>
    </source>
</evidence>
<dbReference type="Proteomes" id="UP000032180">
    <property type="component" value="Chromosome 7"/>
</dbReference>
<dbReference type="eggNOG" id="KOG2637">
    <property type="taxonomic scope" value="Eukaryota"/>
</dbReference>
<dbReference type="GO" id="GO:0030688">
    <property type="term" value="C:preribosome, small subunit precursor"/>
    <property type="evidence" value="ECO:0007669"/>
    <property type="project" value="TreeGrafter"/>
</dbReference>
<name>A0A0D9X1W6_9ORYZ</name>
<dbReference type="HOGENOM" id="CLU_077514_0_0_1"/>
<organism evidence="2 3">
    <name type="scientific">Leersia perrieri</name>
    <dbReference type="NCBI Taxonomy" id="77586"/>
    <lineage>
        <taxon>Eukaryota</taxon>
        <taxon>Viridiplantae</taxon>
        <taxon>Streptophyta</taxon>
        <taxon>Embryophyta</taxon>
        <taxon>Tracheophyta</taxon>
        <taxon>Spermatophyta</taxon>
        <taxon>Magnoliopsida</taxon>
        <taxon>Liliopsida</taxon>
        <taxon>Poales</taxon>
        <taxon>Poaceae</taxon>
        <taxon>BOP clade</taxon>
        <taxon>Oryzoideae</taxon>
        <taxon>Oryzeae</taxon>
        <taxon>Oryzinae</taxon>
        <taxon>Leersia</taxon>
    </lineage>
</organism>
<feature type="region of interest" description="Disordered" evidence="1">
    <location>
        <begin position="113"/>
        <end position="141"/>
    </location>
</feature>
<evidence type="ECO:0000313" key="2">
    <source>
        <dbReference type="EnsemblPlants" id="LPERR07G20370.1"/>
    </source>
</evidence>
<keyword evidence="3" id="KW-1185">Reference proteome</keyword>
<reference evidence="2" key="3">
    <citation type="submission" date="2015-04" db="UniProtKB">
        <authorList>
            <consortium name="EnsemblPlants"/>
        </authorList>
    </citation>
    <scope>IDENTIFICATION</scope>
</reference>
<reference evidence="3" key="2">
    <citation type="submission" date="2013-12" db="EMBL/GenBank/DDBJ databases">
        <authorList>
            <person name="Yu Y."/>
            <person name="Lee S."/>
            <person name="de Baynast K."/>
            <person name="Wissotski M."/>
            <person name="Liu L."/>
            <person name="Talag J."/>
            <person name="Goicoechea J."/>
            <person name="Angelova A."/>
            <person name="Jetty R."/>
            <person name="Kudrna D."/>
            <person name="Golser W."/>
            <person name="Rivera L."/>
            <person name="Zhang J."/>
            <person name="Wing R."/>
        </authorList>
    </citation>
    <scope>NUCLEOTIDE SEQUENCE</scope>
</reference>
<proteinExistence type="predicted"/>
<dbReference type="PANTHER" id="PTHR21531">
    <property type="entry name" value="LOW-TEMPERATURE VIABILITY PROTEIN LTV1-RELATED"/>
    <property type="match status" value="1"/>
</dbReference>
<dbReference type="GO" id="GO:0042274">
    <property type="term" value="P:ribosomal small subunit biogenesis"/>
    <property type="evidence" value="ECO:0007669"/>
    <property type="project" value="InterPro"/>
</dbReference>
<reference evidence="2 3" key="1">
    <citation type="submission" date="2012-08" db="EMBL/GenBank/DDBJ databases">
        <title>Oryza genome evolution.</title>
        <authorList>
            <person name="Wing R.A."/>
        </authorList>
    </citation>
    <scope>NUCLEOTIDE SEQUENCE</scope>
</reference>
<dbReference type="GO" id="GO:0005634">
    <property type="term" value="C:nucleus"/>
    <property type="evidence" value="ECO:0007669"/>
    <property type="project" value="TreeGrafter"/>
</dbReference>
<dbReference type="InterPro" id="IPR007307">
    <property type="entry name" value="Ltv1"/>
</dbReference>
<dbReference type="Gramene" id="LPERR07G20370.1">
    <property type="protein sequence ID" value="LPERR07G20370.1"/>
    <property type="gene ID" value="LPERR07G20370"/>
</dbReference>
<dbReference type="GO" id="GO:0000056">
    <property type="term" value="P:ribosomal small subunit export from nucleus"/>
    <property type="evidence" value="ECO:0007669"/>
    <property type="project" value="TreeGrafter"/>
</dbReference>
<sequence length="333" mass="35835">MEINWVHTKSLFRPSNAAHFMGNKAETTHSFVVPAFSSTHFFPFLPSTRSNQPPPVSAISAAAAVAVAAMGRGRNRGKAGNFATFRLCPRPGAADASDRVFVRVDTNPYSVPGFADDQVNAGAGTSSAGDEDDGGAAGPLPEHVRREIVELGLPDDEYDYLPHLREIRPSVSSIGGGGSSAAFLPARRLHSRAHFGPPLDTKAYDASRIRIGSGEATAETVEVTRVENAIDPDVARLLEKSDDPALAGLESGSDSEHDNLEEDFVLVANQLEEDFVLVANHPEEEDDNIVASIWENSQPPMTKAEELSSQEGFQVRCSFSRLSRLLSVVIELQ</sequence>
<dbReference type="EnsemblPlants" id="LPERR07G20370.1">
    <property type="protein sequence ID" value="LPERR07G20370.1"/>
    <property type="gene ID" value="LPERR07G20370"/>
</dbReference>
<accession>A0A0D9X1W6</accession>
<evidence type="ECO:0000313" key="3">
    <source>
        <dbReference type="Proteomes" id="UP000032180"/>
    </source>
</evidence>
<dbReference type="STRING" id="77586.A0A0D9X1W6"/>
<protein>
    <submittedName>
        <fullName evidence="2">Uncharacterized protein</fullName>
    </submittedName>
</protein>
<dbReference type="AlphaFoldDB" id="A0A0D9X1W6"/>
<dbReference type="PANTHER" id="PTHR21531:SF1">
    <property type="entry name" value="LOW TEMPERATURE VIABILITY PROTEIN"/>
    <property type="match status" value="1"/>
</dbReference>